<dbReference type="Proteomes" id="UP000789595">
    <property type="component" value="Unassembled WGS sequence"/>
</dbReference>
<feature type="region of interest" description="Disordered" evidence="1">
    <location>
        <begin position="377"/>
        <end position="409"/>
    </location>
</feature>
<accession>A0A8J2STN8</accession>
<comment type="caution">
    <text evidence="2">The sequence shown here is derived from an EMBL/GenBank/DDBJ whole genome shotgun (WGS) entry which is preliminary data.</text>
</comment>
<dbReference type="AlphaFoldDB" id="A0A8J2STN8"/>
<proteinExistence type="predicted"/>
<dbReference type="EMBL" id="CAKKNE010000005">
    <property type="protein sequence ID" value="CAH0376686.1"/>
    <property type="molecule type" value="Genomic_DNA"/>
</dbReference>
<sequence>MTSFAAPPVNPPTRTFGGSVDMEVLNDRLWPVFVRGALRGAHHARSDPVATMKKREFLRLLEGCAPPEQLTVVYHAEAGRTAKRTFPFSAFKRALCVVAARLQPELRPARALAALVDAKCGGWPKRDKRDIEPARDACASVLKAFAPCLAKVFAYYGQTPTDFEIKVLQRHAPRADVDRMQQSLPFSGWATFCSTFNITDRLGSDAVGQLFVDSSSVTNADTLGGLELEEFFDAVLRASLLVSVSPGGGAIKIPGAAAAKSAAEADRIALKADSAPQRCLAGFRVMRAKLERTVPRQANAGHGTSRHYSGEAHFAGGRQHGSSNYHLLLEGAKEFQSLADACWRDLQKHAATLLADAPRAKPASRAEELDDLLEDLAVTRPVPPSPSRRGGGVRTPQASPRAVTASLLR</sequence>
<gene>
    <name evidence="2" type="ORF">PECAL_5P12920</name>
</gene>
<dbReference type="OrthoDB" id="189589at2759"/>
<feature type="region of interest" description="Disordered" evidence="1">
    <location>
        <begin position="294"/>
        <end position="316"/>
    </location>
</feature>
<evidence type="ECO:0000256" key="1">
    <source>
        <dbReference type="SAM" id="MobiDB-lite"/>
    </source>
</evidence>
<organism evidence="2 3">
    <name type="scientific">Pelagomonas calceolata</name>
    <dbReference type="NCBI Taxonomy" id="35677"/>
    <lineage>
        <taxon>Eukaryota</taxon>
        <taxon>Sar</taxon>
        <taxon>Stramenopiles</taxon>
        <taxon>Ochrophyta</taxon>
        <taxon>Pelagophyceae</taxon>
        <taxon>Pelagomonadales</taxon>
        <taxon>Pelagomonadaceae</taxon>
        <taxon>Pelagomonas</taxon>
    </lineage>
</organism>
<name>A0A8J2STN8_9STRA</name>
<reference evidence="2" key="1">
    <citation type="submission" date="2021-11" db="EMBL/GenBank/DDBJ databases">
        <authorList>
            <consortium name="Genoscope - CEA"/>
            <person name="William W."/>
        </authorList>
    </citation>
    <scope>NUCLEOTIDE SEQUENCE</scope>
</reference>
<evidence type="ECO:0000313" key="3">
    <source>
        <dbReference type="Proteomes" id="UP000789595"/>
    </source>
</evidence>
<protein>
    <submittedName>
        <fullName evidence="2">Uncharacterized protein</fullName>
    </submittedName>
</protein>
<keyword evidence="3" id="KW-1185">Reference proteome</keyword>
<evidence type="ECO:0000313" key="2">
    <source>
        <dbReference type="EMBL" id="CAH0376686.1"/>
    </source>
</evidence>